<evidence type="ECO:0000256" key="4">
    <source>
        <dbReference type="RuleBase" id="RU000409"/>
    </source>
</evidence>
<dbReference type="EMBL" id="KK914794">
    <property type="protein sequence ID" value="KDP27868.1"/>
    <property type="molecule type" value="Genomic_DNA"/>
</dbReference>
<dbReference type="AlphaFoldDB" id="A0A067JYK4"/>
<dbReference type="InterPro" id="IPR023393">
    <property type="entry name" value="START-like_dom_sf"/>
</dbReference>
<dbReference type="GO" id="GO:0006952">
    <property type="term" value="P:defense response"/>
    <property type="evidence" value="ECO:0007669"/>
    <property type="project" value="UniProtKB-KW"/>
</dbReference>
<keyword evidence="3 4" id="KW-0568">Pathogenesis-related protein</keyword>
<reference evidence="6 7" key="1">
    <citation type="journal article" date="2014" name="PLoS ONE">
        <title>Global Analysis of Gene Expression Profiles in Physic Nut (Jatropha curcas L.) Seedlings Exposed to Salt Stress.</title>
        <authorList>
            <person name="Zhang L."/>
            <person name="Zhang C."/>
            <person name="Wu P."/>
            <person name="Chen Y."/>
            <person name="Li M."/>
            <person name="Jiang H."/>
            <person name="Wu G."/>
        </authorList>
    </citation>
    <scope>NUCLEOTIDE SEQUENCE [LARGE SCALE GENOMIC DNA]</scope>
    <source>
        <strain evidence="7">cv. GZQX0401</strain>
        <tissue evidence="6">Young leaves</tissue>
    </source>
</reference>
<organism evidence="6 7">
    <name type="scientific">Jatropha curcas</name>
    <name type="common">Barbados nut</name>
    <dbReference type="NCBI Taxonomy" id="180498"/>
    <lineage>
        <taxon>Eukaryota</taxon>
        <taxon>Viridiplantae</taxon>
        <taxon>Streptophyta</taxon>
        <taxon>Embryophyta</taxon>
        <taxon>Tracheophyta</taxon>
        <taxon>Spermatophyta</taxon>
        <taxon>Magnoliopsida</taxon>
        <taxon>eudicotyledons</taxon>
        <taxon>Gunneridae</taxon>
        <taxon>Pentapetalae</taxon>
        <taxon>rosids</taxon>
        <taxon>fabids</taxon>
        <taxon>Malpighiales</taxon>
        <taxon>Euphorbiaceae</taxon>
        <taxon>Crotonoideae</taxon>
        <taxon>Jatropheae</taxon>
        <taxon>Jatropha</taxon>
    </lineage>
</organism>
<dbReference type="STRING" id="180498.A0A067JYK4"/>
<dbReference type="PRINTS" id="PR00634">
    <property type="entry name" value="BETALLERGEN"/>
</dbReference>
<dbReference type="GO" id="GO:0005737">
    <property type="term" value="C:cytoplasm"/>
    <property type="evidence" value="ECO:0007669"/>
    <property type="project" value="TreeGrafter"/>
</dbReference>
<evidence type="ECO:0000256" key="1">
    <source>
        <dbReference type="ARBA" id="ARBA00009744"/>
    </source>
</evidence>
<dbReference type="Gene3D" id="3.30.530.20">
    <property type="match status" value="1"/>
</dbReference>
<evidence type="ECO:0000256" key="3">
    <source>
        <dbReference type="ARBA" id="ARBA00023265"/>
    </source>
</evidence>
<dbReference type="OrthoDB" id="829960at2759"/>
<evidence type="ECO:0000256" key="2">
    <source>
        <dbReference type="ARBA" id="ARBA00022821"/>
    </source>
</evidence>
<dbReference type="PROSITE" id="PS00451">
    <property type="entry name" value="PATHOGENESIS_BETVI"/>
    <property type="match status" value="1"/>
</dbReference>
<keyword evidence="7" id="KW-1185">Reference proteome</keyword>
<dbReference type="GO" id="GO:0004864">
    <property type="term" value="F:protein phosphatase inhibitor activity"/>
    <property type="evidence" value="ECO:0007669"/>
    <property type="project" value="InterPro"/>
</dbReference>
<dbReference type="PANTHER" id="PTHR31213:SF204">
    <property type="entry name" value="BET V I_MAJOR LATEX PROTEIN DOMAIN-CONTAINING PROTEIN"/>
    <property type="match status" value="1"/>
</dbReference>
<dbReference type="GO" id="GO:0009738">
    <property type="term" value="P:abscisic acid-activated signaling pathway"/>
    <property type="evidence" value="ECO:0007669"/>
    <property type="project" value="InterPro"/>
</dbReference>
<feature type="domain" description="Bet v I/Major latex protein" evidence="5">
    <location>
        <begin position="1"/>
        <end position="152"/>
    </location>
</feature>
<dbReference type="InterPro" id="IPR050279">
    <property type="entry name" value="Plant_def-hormone_signal"/>
</dbReference>
<dbReference type="FunFam" id="3.30.530.20:FF:000007">
    <property type="entry name" value="Major pollen allergen Bet v 1-A"/>
    <property type="match status" value="1"/>
</dbReference>
<dbReference type="Pfam" id="PF00407">
    <property type="entry name" value="Bet_v_1"/>
    <property type="match status" value="1"/>
</dbReference>
<dbReference type="PANTHER" id="PTHR31213">
    <property type="entry name" value="OS08G0374000 PROTEIN-RELATED"/>
    <property type="match status" value="1"/>
</dbReference>
<name>A0A067JYK4_JATCU</name>
<dbReference type="InterPro" id="IPR000916">
    <property type="entry name" value="Bet_v_I/MLP"/>
</dbReference>
<dbReference type="SMART" id="SM01037">
    <property type="entry name" value="Bet_v_1"/>
    <property type="match status" value="1"/>
</dbReference>
<dbReference type="GO" id="GO:0005634">
    <property type="term" value="C:nucleus"/>
    <property type="evidence" value="ECO:0007669"/>
    <property type="project" value="TreeGrafter"/>
</dbReference>
<dbReference type="Proteomes" id="UP000027138">
    <property type="component" value="Unassembled WGS sequence"/>
</dbReference>
<dbReference type="SUPFAM" id="SSF55961">
    <property type="entry name" value="Bet v1-like"/>
    <property type="match status" value="1"/>
</dbReference>
<evidence type="ECO:0000313" key="6">
    <source>
        <dbReference type="EMBL" id="KDP27868.1"/>
    </source>
</evidence>
<dbReference type="GO" id="GO:0010427">
    <property type="term" value="F:abscisic acid binding"/>
    <property type="evidence" value="ECO:0007669"/>
    <property type="project" value="InterPro"/>
</dbReference>
<evidence type="ECO:0000259" key="5">
    <source>
        <dbReference type="SMART" id="SM01037"/>
    </source>
</evidence>
<evidence type="ECO:0000313" key="7">
    <source>
        <dbReference type="Proteomes" id="UP000027138"/>
    </source>
</evidence>
<dbReference type="CDD" id="cd07816">
    <property type="entry name" value="Bet_v1-like"/>
    <property type="match status" value="1"/>
</dbReference>
<dbReference type="InterPro" id="IPR024949">
    <property type="entry name" value="Bet_v_I_allergen"/>
</dbReference>
<accession>A0A067JYK4</accession>
<keyword evidence="2 4" id="KW-0611">Plant defense</keyword>
<gene>
    <name evidence="6" type="ORF">JCGZ_18948</name>
</gene>
<sequence>MGFATYDMEISSPVPAAELFRAIVVDAETFLPKIFPQVIASHVTIEGDGGPGTIKQINSSDGKYVKERTDAIDREKFMYAYTAIEGEVLANTFEKISYEFSFGASPDGGSICKSSTKYYSISDTEIKKEEIEARKQNALAMFKVIEEYLLENPDAIN</sequence>
<proteinExistence type="inferred from homology"/>
<protein>
    <recommendedName>
        <fullName evidence="5">Bet v I/Major latex protein domain-containing protein</fullName>
    </recommendedName>
</protein>
<dbReference type="GO" id="GO:0038023">
    <property type="term" value="F:signaling receptor activity"/>
    <property type="evidence" value="ECO:0007669"/>
    <property type="project" value="InterPro"/>
</dbReference>
<comment type="similarity">
    <text evidence="1 4">Belongs to the BetVI family.</text>
</comment>